<dbReference type="AlphaFoldDB" id="A0A917VKX6"/>
<reference evidence="2" key="1">
    <citation type="journal article" date="2014" name="Int. J. Syst. Evol. Microbiol.">
        <title>Complete genome sequence of Corynebacterium casei LMG S-19264T (=DSM 44701T), isolated from a smear-ripened cheese.</title>
        <authorList>
            <consortium name="US DOE Joint Genome Institute (JGI-PGF)"/>
            <person name="Walter F."/>
            <person name="Albersmeier A."/>
            <person name="Kalinowski J."/>
            <person name="Ruckert C."/>
        </authorList>
    </citation>
    <scope>NUCLEOTIDE SEQUENCE</scope>
    <source>
        <strain evidence="2">JCM 3035</strain>
    </source>
</reference>
<comment type="caution">
    <text evidence="2">The sequence shown here is derived from an EMBL/GenBank/DDBJ whole genome shotgun (WGS) entry which is preliminary data.</text>
</comment>
<gene>
    <name evidence="2" type="ORF">GCM10010094_60070</name>
</gene>
<organism evidence="2 3">
    <name type="scientific">Streptomyces flaveus</name>
    <dbReference type="NCBI Taxonomy" id="66370"/>
    <lineage>
        <taxon>Bacteria</taxon>
        <taxon>Bacillati</taxon>
        <taxon>Actinomycetota</taxon>
        <taxon>Actinomycetes</taxon>
        <taxon>Kitasatosporales</taxon>
        <taxon>Streptomycetaceae</taxon>
        <taxon>Streptomyces</taxon>
        <taxon>Streptomyces aurantiacus group</taxon>
    </lineage>
</organism>
<feature type="compositionally biased region" description="Basic and acidic residues" evidence="1">
    <location>
        <begin position="55"/>
        <end position="65"/>
    </location>
</feature>
<keyword evidence="3" id="KW-1185">Reference proteome</keyword>
<accession>A0A917VKX6</accession>
<feature type="region of interest" description="Disordered" evidence="1">
    <location>
        <begin position="52"/>
        <end position="77"/>
    </location>
</feature>
<evidence type="ECO:0000313" key="2">
    <source>
        <dbReference type="EMBL" id="GGK91066.1"/>
    </source>
</evidence>
<dbReference type="Proteomes" id="UP000637788">
    <property type="component" value="Unassembled WGS sequence"/>
</dbReference>
<evidence type="ECO:0000313" key="3">
    <source>
        <dbReference type="Proteomes" id="UP000637788"/>
    </source>
</evidence>
<protein>
    <submittedName>
        <fullName evidence="2">Uncharacterized protein</fullName>
    </submittedName>
</protein>
<evidence type="ECO:0000256" key="1">
    <source>
        <dbReference type="SAM" id="MobiDB-lite"/>
    </source>
</evidence>
<reference evidence="2" key="2">
    <citation type="submission" date="2020-09" db="EMBL/GenBank/DDBJ databases">
        <authorList>
            <person name="Sun Q."/>
            <person name="Ohkuma M."/>
        </authorList>
    </citation>
    <scope>NUCLEOTIDE SEQUENCE</scope>
    <source>
        <strain evidence="2">JCM 3035</strain>
    </source>
</reference>
<sequence>MPPEGECDDGRVLREDACHPAYVRPVEIPGETVRDDDRELVGKRRRRALSGLVRGIDRDPVDRAQKPPPLGSPGCLK</sequence>
<dbReference type="EMBL" id="BMPQ01000018">
    <property type="protein sequence ID" value="GGK91066.1"/>
    <property type="molecule type" value="Genomic_DNA"/>
</dbReference>
<proteinExistence type="predicted"/>
<name>A0A917VKX6_9ACTN</name>